<dbReference type="PANTHER" id="PTHR12197">
    <property type="entry name" value="HISTONE-LYSINE N-METHYLTRANSFERASE SMYD"/>
    <property type="match status" value="1"/>
</dbReference>
<dbReference type="GO" id="GO:0008757">
    <property type="term" value="F:S-adenosylmethionine-dependent methyltransferase activity"/>
    <property type="evidence" value="ECO:0007669"/>
    <property type="project" value="UniProtKB-ARBA"/>
</dbReference>
<dbReference type="PROSITE" id="PS01360">
    <property type="entry name" value="ZF_MYND_1"/>
    <property type="match status" value="2"/>
</dbReference>
<evidence type="ECO:0000313" key="7">
    <source>
        <dbReference type="EMBL" id="CAD7626062.1"/>
    </source>
</evidence>
<dbReference type="InterPro" id="IPR002893">
    <property type="entry name" value="Znf_MYND"/>
</dbReference>
<evidence type="ECO:0000256" key="4">
    <source>
        <dbReference type="PROSITE-ProRule" id="PRU00134"/>
    </source>
</evidence>
<evidence type="ECO:0000259" key="5">
    <source>
        <dbReference type="PROSITE" id="PS50280"/>
    </source>
</evidence>
<reference evidence="7" key="1">
    <citation type="submission" date="2020-11" db="EMBL/GenBank/DDBJ databases">
        <authorList>
            <person name="Tran Van P."/>
        </authorList>
    </citation>
    <scope>NUCLEOTIDE SEQUENCE</scope>
</reference>
<protein>
    <recommendedName>
        <fullName evidence="9">MYND-type domain-containing protein</fullName>
    </recommendedName>
</protein>
<dbReference type="Proteomes" id="UP000759131">
    <property type="component" value="Unassembled WGS sequence"/>
</dbReference>
<organism evidence="7">
    <name type="scientific">Medioppia subpectinata</name>
    <dbReference type="NCBI Taxonomy" id="1979941"/>
    <lineage>
        <taxon>Eukaryota</taxon>
        <taxon>Metazoa</taxon>
        <taxon>Ecdysozoa</taxon>
        <taxon>Arthropoda</taxon>
        <taxon>Chelicerata</taxon>
        <taxon>Arachnida</taxon>
        <taxon>Acari</taxon>
        <taxon>Acariformes</taxon>
        <taxon>Sarcoptiformes</taxon>
        <taxon>Oribatida</taxon>
        <taxon>Brachypylina</taxon>
        <taxon>Oppioidea</taxon>
        <taxon>Oppiidae</taxon>
        <taxon>Medioppia</taxon>
    </lineage>
</organism>
<name>A0A7R9PZ29_9ACAR</name>
<feature type="domain" description="MYND-type" evidence="6">
    <location>
        <begin position="37"/>
        <end position="75"/>
    </location>
</feature>
<dbReference type="PROSITE" id="PS50865">
    <property type="entry name" value="ZF_MYND_2"/>
    <property type="match status" value="2"/>
</dbReference>
<dbReference type="CDD" id="cd20071">
    <property type="entry name" value="SET_SMYD"/>
    <property type="match status" value="2"/>
</dbReference>
<dbReference type="InterPro" id="IPR046341">
    <property type="entry name" value="SET_dom_sf"/>
</dbReference>
<dbReference type="OrthoDB" id="438641at2759"/>
<dbReference type="InterPro" id="IPR050869">
    <property type="entry name" value="H3K4_H4K5_MeTrfase"/>
</dbReference>
<dbReference type="GO" id="GO:0008170">
    <property type="term" value="F:N-methyltransferase activity"/>
    <property type="evidence" value="ECO:0007669"/>
    <property type="project" value="UniProtKB-ARBA"/>
</dbReference>
<dbReference type="GO" id="GO:0005634">
    <property type="term" value="C:nucleus"/>
    <property type="evidence" value="ECO:0007669"/>
    <property type="project" value="TreeGrafter"/>
</dbReference>
<dbReference type="Pfam" id="PF00856">
    <property type="entry name" value="SET"/>
    <property type="match status" value="2"/>
</dbReference>
<feature type="domain" description="SET" evidence="5">
    <location>
        <begin position="119"/>
        <end position="237"/>
    </location>
</feature>
<dbReference type="Pfam" id="PF01753">
    <property type="entry name" value="zf-MYND"/>
    <property type="match status" value="2"/>
</dbReference>
<evidence type="ECO:0000256" key="3">
    <source>
        <dbReference type="ARBA" id="ARBA00022833"/>
    </source>
</evidence>
<dbReference type="SUPFAM" id="SSF144232">
    <property type="entry name" value="HIT/MYND zinc finger-like"/>
    <property type="match status" value="2"/>
</dbReference>
<dbReference type="AlphaFoldDB" id="A0A7R9PZ29"/>
<keyword evidence="8" id="KW-1185">Reference proteome</keyword>
<dbReference type="EMBL" id="OC858117">
    <property type="protein sequence ID" value="CAD7626062.1"/>
    <property type="molecule type" value="Genomic_DNA"/>
</dbReference>
<feature type="domain" description="MYND-type" evidence="6">
    <location>
        <begin position="431"/>
        <end position="469"/>
    </location>
</feature>
<proteinExistence type="predicted"/>
<keyword evidence="2 4" id="KW-0863">Zinc-finger</keyword>
<dbReference type="SUPFAM" id="SSF82199">
    <property type="entry name" value="SET domain"/>
    <property type="match status" value="2"/>
</dbReference>
<dbReference type="Gene3D" id="6.10.140.2220">
    <property type="match status" value="2"/>
</dbReference>
<accession>A0A7R9PZ29</accession>
<keyword evidence="1" id="KW-0479">Metal-binding</keyword>
<dbReference type="InterPro" id="IPR001214">
    <property type="entry name" value="SET_dom"/>
</dbReference>
<dbReference type="Gene3D" id="2.170.270.10">
    <property type="entry name" value="SET domain"/>
    <property type="match status" value="2"/>
</dbReference>
<evidence type="ECO:0000259" key="6">
    <source>
        <dbReference type="PROSITE" id="PS50865"/>
    </source>
</evidence>
<dbReference type="Gene3D" id="1.10.220.160">
    <property type="match status" value="2"/>
</dbReference>
<keyword evidence="3" id="KW-0862">Zinc</keyword>
<sequence>MIEMSPKLSKPLSPGDVITQDIPIIHILYDKYKNKYCDNCLKRSDQLKRCSKCLRMYYCGKECQKNDWKYHKNECPLLNHESIQYFISDDWMRFWFRLYLSVQNIPTFATEKYRLFDGSEVSLRDIEVKAINDDKKCRLLDMICDDLSELNIGCDRQEVRHWLALLFTIPLIAIKSGDRYIREEIDAIGAGLYAQYLTLGHSCQPNSAYLLVGKDLSIQLRAMRPIAVGEEITISFVTLSKSRDDRQKALKLWSIDCECDKCVHHLDRHLDYGNSKLMEFLPLDDFTSGTQLMHYLSQALIELHVVYGEYHPQKTFYMSAILMKVINCSLISDTVCDELKANLMKAIDVTFLADCPLSVHKLRHTLRTTLSYHKSIASNTKSVTRYHTNGSNNQICEMSPKLSKPLSPGDVITENLPLIHVLDVEFKGKYCDNCFKQSDQLKRCTKCLHMYYCGKECQKNDWKYHKNECPFYGQEVIQELIEDYWMRFWFRLYISVKKIPNFATEKHRLFDGSEVSLRDIKVNTNHMTKDGINYYLSAMCLVLRQVGIDFTREEVHHWLAVVFTVIKDDIKAYDPQTGTVALIGRGLYVQHLFLKHSCRPNSSAIINLNGLSLKMRAMRPIAAGEDITVSLVDLDQSRDDRHNALKQCSIVCECDKCVHHLDRRVDYQRLRTTDLFPLRVFTSGQQLTDYLREVLDELDLVFGQYYPKKTIILSTIVTQLYNCPVIPKCVLKELMVSLSKAIAVTQLQDCPLIDQSLKSLLSDQLSEQRIQS</sequence>
<evidence type="ECO:0000256" key="2">
    <source>
        <dbReference type="ARBA" id="ARBA00022771"/>
    </source>
</evidence>
<evidence type="ECO:0008006" key="9">
    <source>
        <dbReference type="Google" id="ProtNLM"/>
    </source>
</evidence>
<dbReference type="GO" id="GO:0008276">
    <property type="term" value="F:protein methyltransferase activity"/>
    <property type="evidence" value="ECO:0007669"/>
    <property type="project" value="UniProtKB-ARBA"/>
</dbReference>
<dbReference type="GO" id="GO:0008270">
    <property type="term" value="F:zinc ion binding"/>
    <property type="evidence" value="ECO:0007669"/>
    <property type="project" value="UniProtKB-KW"/>
</dbReference>
<dbReference type="PROSITE" id="PS50280">
    <property type="entry name" value="SET"/>
    <property type="match status" value="1"/>
</dbReference>
<evidence type="ECO:0000256" key="1">
    <source>
        <dbReference type="ARBA" id="ARBA00022723"/>
    </source>
</evidence>
<evidence type="ECO:0000313" key="8">
    <source>
        <dbReference type="Proteomes" id="UP000759131"/>
    </source>
</evidence>
<gene>
    <name evidence="7" type="ORF">OSB1V03_LOCUS6495</name>
</gene>
<dbReference type="PANTHER" id="PTHR12197:SF251">
    <property type="entry name" value="EG:BACR7C10.4 PROTEIN"/>
    <property type="match status" value="1"/>
</dbReference>
<dbReference type="EMBL" id="CAJPIZ010003542">
    <property type="protein sequence ID" value="CAG2106492.1"/>
    <property type="molecule type" value="Genomic_DNA"/>
</dbReference>